<dbReference type="RefSeq" id="WP_215822653.1">
    <property type="nucleotide sequence ID" value="NZ_JAGSOY010000259.1"/>
</dbReference>
<evidence type="ECO:0000313" key="2">
    <source>
        <dbReference type="Proteomes" id="UP000690515"/>
    </source>
</evidence>
<reference evidence="1 2" key="1">
    <citation type="submission" date="2021-04" db="EMBL/GenBank/DDBJ databases">
        <authorList>
            <person name="Pira H."/>
            <person name="Risdian C."/>
            <person name="Wink J."/>
        </authorList>
    </citation>
    <scope>NUCLEOTIDE SEQUENCE [LARGE SCALE GENOMIC DNA]</scope>
    <source>
        <strain evidence="1 2">WH53</strain>
    </source>
</reference>
<dbReference type="Proteomes" id="UP000690515">
    <property type="component" value="Unassembled WGS sequence"/>
</dbReference>
<evidence type="ECO:0000313" key="1">
    <source>
        <dbReference type="EMBL" id="MBU2714401.1"/>
    </source>
</evidence>
<accession>A0ABS5ZJZ4</accession>
<keyword evidence="2" id="KW-1185">Reference proteome</keyword>
<name>A0ABS5ZJZ4_9GAMM</name>
<dbReference type="EMBL" id="JAGSOY010000259">
    <property type="protein sequence ID" value="MBU2714401.1"/>
    <property type="molecule type" value="Genomic_DNA"/>
</dbReference>
<proteinExistence type="predicted"/>
<organism evidence="1 2">
    <name type="scientific">Zooshikella harenae</name>
    <dbReference type="NCBI Taxonomy" id="2827238"/>
    <lineage>
        <taxon>Bacteria</taxon>
        <taxon>Pseudomonadati</taxon>
        <taxon>Pseudomonadota</taxon>
        <taxon>Gammaproteobacteria</taxon>
        <taxon>Oceanospirillales</taxon>
        <taxon>Zooshikellaceae</taxon>
        <taxon>Zooshikella</taxon>
    </lineage>
</organism>
<comment type="caution">
    <text evidence="1">The sequence shown here is derived from an EMBL/GenBank/DDBJ whole genome shotgun (WGS) entry which is preliminary data.</text>
</comment>
<gene>
    <name evidence="1" type="ORF">KCG35_25455</name>
</gene>
<protein>
    <submittedName>
        <fullName evidence="1">Uncharacterized protein</fullName>
    </submittedName>
</protein>
<sequence>MNFIEVKYEQTLFWSEPHPCIFIDGERLDKIVQQLCPDEDYLGLIPTLFSALHNDAQAKVVWERVLPKERASILPVLMCPDDVDLYCTLIVVEVTVMDKVVIWKRFGLDDSCGDSYVPTWLGTDVKWIQDSPTFEFDINDYRLMLKEFKEEIAKNADYIDIIKQVS</sequence>